<dbReference type="Pfam" id="PF13248">
    <property type="entry name" value="Zn_ribbon_3"/>
    <property type="match status" value="1"/>
</dbReference>
<evidence type="ECO:0000313" key="4">
    <source>
        <dbReference type="Proteomes" id="UP000018522"/>
    </source>
</evidence>
<dbReference type="InterPro" id="IPR046481">
    <property type="entry name" value="DUF6574"/>
</dbReference>
<dbReference type="Pfam" id="PF20214">
    <property type="entry name" value="DUF6574"/>
    <property type="match status" value="1"/>
</dbReference>
<feature type="transmembrane region" description="Helical" evidence="1">
    <location>
        <begin position="127"/>
        <end position="148"/>
    </location>
</feature>
<dbReference type="KEGG" id="ljn:T285_03310"/>
<evidence type="ECO:0000313" key="3">
    <source>
        <dbReference type="EMBL" id="AHA98147.1"/>
    </source>
</evidence>
<reference evidence="3 4" key="1">
    <citation type="journal article" date="2014" name="Genome Announc.">
        <title>Complete Genome Sequences of Lactobacillus johnsonii Strain N6.2 and Lactobacillus reuteri Strain TD1.</title>
        <authorList>
            <person name="Leonard M.T."/>
            <person name="Valladares R.B."/>
            <person name="Ardissone A."/>
            <person name="Gonzalez C.F."/>
            <person name="Lorca G.L."/>
            <person name="Triplett E.W."/>
        </authorList>
    </citation>
    <scope>NUCLEOTIDE SEQUENCE [LARGE SCALE GENOMIC DNA]</scope>
    <source>
        <strain evidence="3 4">N6.2</strain>
    </source>
</reference>
<dbReference type="AlphaFoldDB" id="A0A7D9N8R3"/>
<dbReference type="Proteomes" id="UP000018522">
    <property type="component" value="Chromosome"/>
</dbReference>
<proteinExistence type="predicted"/>
<name>A0A7D9N8R3_LACJH</name>
<keyword evidence="1" id="KW-0472">Membrane</keyword>
<dbReference type="InterPro" id="IPR059113">
    <property type="entry name" value="Znf_ribbon"/>
</dbReference>
<evidence type="ECO:0000256" key="1">
    <source>
        <dbReference type="SAM" id="Phobius"/>
    </source>
</evidence>
<feature type="transmembrane region" description="Helical" evidence="1">
    <location>
        <begin position="169"/>
        <end position="188"/>
    </location>
</feature>
<keyword evidence="1" id="KW-1133">Transmembrane helix</keyword>
<organism evidence="3 4">
    <name type="scientific">Lactobacillus johnsonii N6.2</name>
    <dbReference type="NCBI Taxonomy" id="1408186"/>
    <lineage>
        <taxon>Bacteria</taxon>
        <taxon>Bacillati</taxon>
        <taxon>Bacillota</taxon>
        <taxon>Bacilli</taxon>
        <taxon>Lactobacillales</taxon>
        <taxon>Lactobacillaceae</taxon>
        <taxon>Lactobacillus</taxon>
    </lineage>
</organism>
<gene>
    <name evidence="3" type="ORF">T285_03310</name>
</gene>
<feature type="transmembrane region" description="Helical" evidence="1">
    <location>
        <begin position="194"/>
        <end position="212"/>
    </location>
</feature>
<feature type="domain" description="Putative zinc-ribbon" evidence="2">
    <location>
        <begin position="1"/>
        <end position="25"/>
    </location>
</feature>
<protein>
    <recommendedName>
        <fullName evidence="2">Putative zinc-ribbon domain-containing protein</fullName>
    </recommendedName>
</protein>
<dbReference type="EMBL" id="CP006811">
    <property type="protein sequence ID" value="AHA98147.1"/>
    <property type="molecule type" value="Genomic_DNA"/>
</dbReference>
<accession>A0A7D9N8R3</accession>
<evidence type="ECO:0000259" key="2">
    <source>
        <dbReference type="Pfam" id="PF13248"/>
    </source>
</evidence>
<feature type="transmembrane region" description="Helical" evidence="1">
    <location>
        <begin position="86"/>
        <end position="107"/>
    </location>
</feature>
<feature type="transmembrane region" description="Helical" evidence="1">
    <location>
        <begin position="224"/>
        <end position="246"/>
    </location>
</feature>
<dbReference type="RefSeq" id="WP_023599414.1">
    <property type="nucleotide sequence ID" value="NC_022909.1"/>
</dbReference>
<keyword evidence="1" id="KW-0812">Transmembrane</keyword>
<sequence length="263" mass="28849">MKKCPNCGANMDADVNFCTNCGAKLLKENINTNIEKTTRVERVSQTPAQPQRMRTASDRSVNMHNYWQWLVASWKRPTGEQSAEKWYGIATILGEILLFVLGISVALNGSISGIFGSTGGSFTTQVLFELFLFLALAGLGKIVGVMFGRKFIFQTKTDIYTLINKIAQISGINAIIIVVAFVCCILGGNNYGFAVLLAIIALFIFDFACILFTVKGQNEKRDSFYGLLISVGISLLIVLILIGIFGNALKDQIQSLISSAFRF</sequence>